<feature type="region of interest" description="Disordered" evidence="1">
    <location>
        <begin position="1"/>
        <end position="74"/>
    </location>
</feature>
<accession>A0A2H0XUX5</accession>
<feature type="compositionally biased region" description="Gly residues" evidence="1">
    <location>
        <begin position="1"/>
        <end position="21"/>
    </location>
</feature>
<organism evidence="2 3">
    <name type="scientific">Candidatus Saganbacteria bacterium CG08_land_8_20_14_0_20_45_16</name>
    <dbReference type="NCBI Taxonomy" id="2014293"/>
    <lineage>
        <taxon>Bacteria</taxon>
        <taxon>Bacillati</taxon>
        <taxon>Saganbacteria</taxon>
    </lineage>
</organism>
<protein>
    <submittedName>
        <fullName evidence="2">Uncharacterized protein</fullName>
    </submittedName>
</protein>
<evidence type="ECO:0000256" key="1">
    <source>
        <dbReference type="SAM" id="MobiDB-lite"/>
    </source>
</evidence>
<proteinExistence type="predicted"/>
<reference evidence="2 3" key="1">
    <citation type="submission" date="2017-09" db="EMBL/GenBank/DDBJ databases">
        <title>Depth-based differentiation of microbial function through sediment-hosted aquifers and enrichment of novel symbionts in the deep terrestrial subsurface.</title>
        <authorList>
            <person name="Probst A.J."/>
            <person name="Ladd B."/>
            <person name="Jarett J.K."/>
            <person name="Geller-Mcgrath D.E."/>
            <person name="Sieber C.M."/>
            <person name="Emerson J.B."/>
            <person name="Anantharaman K."/>
            <person name="Thomas B.C."/>
            <person name="Malmstrom R."/>
            <person name="Stieglmeier M."/>
            <person name="Klingl A."/>
            <person name="Woyke T."/>
            <person name="Ryan C.M."/>
            <person name="Banfield J.F."/>
        </authorList>
    </citation>
    <scope>NUCLEOTIDE SEQUENCE [LARGE SCALE GENOMIC DNA]</scope>
    <source>
        <strain evidence="2">CG08_land_8_20_14_0_20_45_16</strain>
    </source>
</reference>
<gene>
    <name evidence="2" type="ORF">COT42_07075</name>
</gene>
<evidence type="ECO:0000313" key="2">
    <source>
        <dbReference type="EMBL" id="PIS28754.1"/>
    </source>
</evidence>
<sequence>MPGGDGTGPRGEGSMTGGGRGFCAQPIDEKDVDPNQPRQGGFWRGIGRRFGFGRGWGRGLGRGAGRGPCRGFGW</sequence>
<comment type="caution">
    <text evidence="2">The sequence shown here is derived from an EMBL/GenBank/DDBJ whole genome shotgun (WGS) entry which is preliminary data.</text>
</comment>
<dbReference type="InterPro" id="IPR035205">
    <property type="entry name" value="DUF5320"/>
</dbReference>
<feature type="compositionally biased region" description="Gly residues" evidence="1">
    <location>
        <begin position="42"/>
        <end position="74"/>
    </location>
</feature>
<dbReference type="AlphaFoldDB" id="A0A2H0XUX5"/>
<evidence type="ECO:0000313" key="3">
    <source>
        <dbReference type="Proteomes" id="UP000231343"/>
    </source>
</evidence>
<dbReference type="Proteomes" id="UP000231343">
    <property type="component" value="Unassembled WGS sequence"/>
</dbReference>
<dbReference type="Pfam" id="PF17253">
    <property type="entry name" value="DUF5320"/>
    <property type="match status" value="1"/>
</dbReference>
<name>A0A2H0XUX5_UNCSA</name>
<dbReference type="EMBL" id="PEYM01000117">
    <property type="protein sequence ID" value="PIS28754.1"/>
    <property type="molecule type" value="Genomic_DNA"/>
</dbReference>